<evidence type="ECO:0000313" key="14">
    <source>
        <dbReference type="Proteomes" id="UP000063953"/>
    </source>
</evidence>
<evidence type="ECO:0000256" key="10">
    <source>
        <dbReference type="SAM" id="Coils"/>
    </source>
</evidence>
<dbReference type="SUPFAM" id="SSF52096">
    <property type="entry name" value="ClpP/crotonase"/>
    <property type="match status" value="1"/>
</dbReference>
<dbReference type="Gene3D" id="6.20.330.10">
    <property type="match status" value="1"/>
</dbReference>
<gene>
    <name evidence="13" type="ORF">AKN88_02235</name>
</gene>
<dbReference type="PANTHER" id="PTHR42987:SF4">
    <property type="entry name" value="PROTEASE SOHB-RELATED"/>
    <property type="match status" value="1"/>
</dbReference>
<dbReference type="Pfam" id="PF08496">
    <property type="entry name" value="Peptidase_S49_N"/>
    <property type="match status" value="1"/>
</dbReference>
<dbReference type="GO" id="GO:0006508">
    <property type="term" value="P:proteolysis"/>
    <property type="evidence" value="ECO:0007669"/>
    <property type="project" value="UniProtKB-KW"/>
</dbReference>
<organism evidence="13 14">
    <name type="scientific">Thiopseudomonas alkaliphila</name>
    <dbReference type="NCBI Taxonomy" id="1697053"/>
    <lineage>
        <taxon>Bacteria</taxon>
        <taxon>Pseudomonadati</taxon>
        <taxon>Pseudomonadota</taxon>
        <taxon>Gammaproteobacteria</taxon>
        <taxon>Pseudomonadales</taxon>
        <taxon>Pseudomonadaceae</taxon>
        <taxon>Thiopseudomonas</taxon>
    </lineage>
</organism>
<comment type="subcellular location">
    <subcellularLocation>
        <location evidence="1">Cell membrane</location>
    </subcellularLocation>
</comment>
<dbReference type="Pfam" id="PF01343">
    <property type="entry name" value="Peptidase_S49"/>
    <property type="match status" value="1"/>
</dbReference>
<evidence type="ECO:0000313" key="13">
    <source>
        <dbReference type="EMBL" id="AKX58884.1"/>
    </source>
</evidence>
<feature type="coiled-coil region" evidence="10">
    <location>
        <begin position="52"/>
        <end position="90"/>
    </location>
</feature>
<keyword evidence="14" id="KW-1185">Reference proteome</keyword>
<evidence type="ECO:0000256" key="1">
    <source>
        <dbReference type="ARBA" id="ARBA00004236"/>
    </source>
</evidence>
<accession>A0A0K1XCA6</accession>
<keyword evidence="6" id="KW-0378">Hydrolase</keyword>
<dbReference type="NCBIfam" id="NF008745">
    <property type="entry name" value="PRK11778.1"/>
    <property type="match status" value="1"/>
</dbReference>
<dbReference type="EMBL" id="CP012365">
    <property type="protein sequence ID" value="AKX58884.1"/>
    <property type="molecule type" value="Genomic_DNA"/>
</dbReference>
<keyword evidence="9" id="KW-0472">Membrane</keyword>
<feature type="domain" description="Peptidase S49 N-terminal proteobacteria" evidence="12">
    <location>
        <begin position="3"/>
        <end position="155"/>
    </location>
</feature>
<reference evidence="13 14" key="1">
    <citation type="journal article" date="2015" name="Genome Announc.">
        <title>Genome Sequences of Oblitimonas alkaliphila gen. nov. sp. nov. (Proposed), a Novel Bacterium of the Pseudomonadaceae Family.</title>
        <authorList>
            <person name="Lauer A.C."/>
            <person name="Nicholson A.C."/>
            <person name="Humrighouse B.W."/>
            <person name="Emery B."/>
            <person name="Drobish A."/>
            <person name="Juieng P."/>
            <person name="Loparev V."/>
            <person name="McQuiston J.R."/>
        </authorList>
    </citation>
    <scope>NUCLEOTIDE SEQUENCE [LARGE SCALE GENOMIC DNA]</scope>
    <source>
        <strain evidence="13 14">E5571</strain>
    </source>
</reference>
<dbReference type="Gene3D" id="3.90.226.10">
    <property type="entry name" value="2-enoyl-CoA Hydratase, Chain A, domain 1"/>
    <property type="match status" value="1"/>
</dbReference>
<sequence>MAFVYEYLVFLAKVGTLLLALVLLLSLVLGARGRGRGEAQGELEVISFNEHLEDLQDTLEHEVLDKDELKRKHKQLAKQEKTAKKQAKANTQASTGTARVFVMDFDGDIKASESDNLREMITAALTIATAQDEIVLRLESAGGMVHSYGLAASQLARIKQAGVPLTICVDKVAASGGYMMACIGDRILSAPFAILGSIGVVAQVPNIHRLLKKHDVDVELLTAGKYKRTLTMLGENTEEGRQKFVEELEVTHQLFKRFVSDYRPSLDIEQIATGETWLGLDAKPLNLVDEVMTSEEYLVTQAKEKSVYLLRFTRKQKLAQKLGVAAGSVFDTLWSKLLKLNQEQRSGK</sequence>
<keyword evidence="4" id="KW-0645">Protease</keyword>
<evidence type="ECO:0000256" key="5">
    <source>
        <dbReference type="ARBA" id="ARBA00022692"/>
    </source>
</evidence>
<dbReference type="GO" id="GO:0005886">
    <property type="term" value="C:plasma membrane"/>
    <property type="evidence" value="ECO:0007669"/>
    <property type="project" value="UniProtKB-SubCell"/>
</dbReference>
<keyword evidence="7" id="KW-0720">Serine protease</keyword>
<evidence type="ECO:0000256" key="6">
    <source>
        <dbReference type="ARBA" id="ARBA00022801"/>
    </source>
</evidence>
<evidence type="ECO:0000259" key="11">
    <source>
        <dbReference type="Pfam" id="PF01343"/>
    </source>
</evidence>
<keyword evidence="10" id="KW-0175">Coiled coil</keyword>
<dbReference type="InterPro" id="IPR029045">
    <property type="entry name" value="ClpP/crotonase-like_dom_sf"/>
</dbReference>
<dbReference type="RefSeq" id="WP_053099794.1">
    <property type="nucleotide sequence ID" value="NZ_CP012365.1"/>
</dbReference>
<feature type="domain" description="Peptidase S49" evidence="11">
    <location>
        <begin position="158"/>
        <end position="305"/>
    </location>
</feature>
<evidence type="ECO:0000256" key="3">
    <source>
        <dbReference type="ARBA" id="ARBA00022475"/>
    </source>
</evidence>
<comment type="similarity">
    <text evidence="2">Belongs to the peptidase S49 family.</text>
</comment>
<protein>
    <submittedName>
        <fullName evidence="13">Peptidase</fullName>
    </submittedName>
</protein>
<name>A0A0K1XCA6_9GAMM</name>
<keyword evidence="5" id="KW-0812">Transmembrane</keyword>
<dbReference type="InterPro" id="IPR002142">
    <property type="entry name" value="Peptidase_S49"/>
</dbReference>
<proteinExistence type="inferred from homology"/>
<evidence type="ECO:0000256" key="7">
    <source>
        <dbReference type="ARBA" id="ARBA00022825"/>
    </source>
</evidence>
<dbReference type="PATRIC" id="fig|1698449.3.peg.448"/>
<evidence type="ECO:0000256" key="2">
    <source>
        <dbReference type="ARBA" id="ARBA00008683"/>
    </source>
</evidence>
<dbReference type="PANTHER" id="PTHR42987">
    <property type="entry name" value="PEPTIDASE S49"/>
    <property type="match status" value="1"/>
</dbReference>
<keyword evidence="8" id="KW-1133">Transmembrane helix</keyword>
<keyword evidence="3" id="KW-1003">Cell membrane</keyword>
<dbReference type="InterPro" id="IPR013703">
    <property type="entry name" value="Peptidase_S49_N_proteobac"/>
</dbReference>
<dbReference type="STRING" id="1697053.AKN87_04210"/>
<evidence type="ECO:0000256" key="4">
    <source>
        <dbReference type="ARBA" id="ARBA00022670"/>
    </source>
</evidence>
<dbReference type="AlphaFoldDB" id="A0A0K1XCA6"/>
<evidence type="ECO:0000259" key="12">
    <source>
        <dbReference type="Pfam" id="PF08496"/>
    </source>
</evidence>
<dbReference type="InterPro" id="IPR047272">
    <property type="entry name" value="S49_SppA_C"/>
</dbReference>
<evidence type="ECO:0000256" key="9">
    <source>
        <dbReference type="ARBA" id="ARBA00023136"/>
    </source>
</evidence>
<evidence type="ECO:0000256" key="8">
    <source>
        <dbReference type="ARBA" id="ARBA00022989"/>
    </source>
</evidence>
<dbReference type="Proteomes" id="UP000063953">
    <property type="component" value="Chromosome"/>
</dbReference>
<dbReference type="CDD" id="cd07023">
    <property type="entry name" value="S49_Sppa_N_C"/>
    <property type="match status" value="1"/>
</dbReference>
<dbReference type="GO" id="GO:0004252">
    <property type="term" value="F:serine-type endopeptidase activity"/>
    <property type="evidence" value="ECO:0007669"/>
    <property type="project" value="InterPro"/>
</dbReference>